<dbReference type="GO" id="GO:0000973">
    <property type="term" value="P:post-transcriptional tethering of RNA polymerase II gene DNA at nuclear periphery"/>
    <property type="evidence" value="ECO:0007669"/>
    <property type="project" value="EnsemblFungi"/>
</dbReference>
<accession>A7TN59</accession>
<dbReference type="PANTHER" id="PTHR12732:SF8">
    <property type="entry name" value="NUCLEAR MRNA EXPORT PROTEIN THP1"/>
    <property type="match status" value="1"/>
</dbReference>
<keyword evidence="2" id="KW-1185">Reference proteome</keyword>
<proteinExistence type="predicted"/>
<dbReference type="GO" id="GO:0003690">
    <property type="term" value="F:double-stranded DNA binding"/>
    <property type="evidence" value="ECO:0007669"/>
    <property type="project" value="EnsemblFungi"/>
</dbReference>
<dbReference type="GO" id="GO:0006283">
    <property type="term" value="P:transcription-coupled nucleotide-excision repair"/>
    <property type="evidence" value="ECO:0007669"/>
    <property type="project" value="EnsemblFungi"/>
</dbReference>
<dbReference type="HOGENOM" id="CLU_048936_0_0_1"/>
<dbReference type="InParanoid" id="A7TN59"/>
<dbReference type="PhylomeDB" id="A7TN59"/>
<dbReference type="GeneID" id="5544440"/>
<organism evidence="2">
    <name type="scientific">Vanderwaltozyma polyspora (strain ATCC 22028 / DSM 70294 / BCRC 21397 / CBS 2163 / NBRC 10782 / NRRL Y-8283 / UCD 57-17)</name>
    <name type="common">Kluyveromyces polysporus</name>
    <dbReference type="NCBI Taxonomy" id="436907"/>
    <lineage>
        <taxon>Eukaryota</taxon>
        <taxon>Fungi</taxon>
        <taxon>Dikarya</taxon>
        <taxon>Ascomycota</taxon>
        <taxon>Saccharomycotina</taxon>
        <taxon>Saccharomycetes</taxon>
        <taxon>Saccharomycetales</taxon>
        <taxon>Saccharomycetaceae</taxon>
        <taxon>Vanderwaltozyma</taxon>
    </lineage>
</organism>
<dbReference type="Proteomes" id="UP000000267">
    <property type="component" value="Unassembled WGS sequence"/>
</dbReference>
<dbReference type="KEGG" id="vpo:Kpol_1053p13"/>
<dbReference type="GO" id="GO:0006368">
    <property type="term" value="P:transcription elongation by RNA polymerase II"/>
    <property type="evidence" value="ECO:0007669"/>
    <property type="project" value="EnsemblFungi"/>
</dbReference>
<dbReference type="STRING" id="436907.A7TN59"/>
<dbReference type="SMART" id="SM00753">
    <property type="entry name" value="PAM"/>
    <property type="match status" value="1"/>
</dbReference>
<dbReference type="InterPro" id="IPR045114">
    <property type="entry name" value="Csn12-like"/>
</dbReference>
<dbReference type="RefSeq" id="XP_001644135.1">
    <property type="nucleotide sequence ID" value="XM_001644085.1"/>
</dbReference>
<sequence length="403" mass="46752">MSYNLSSFFNDLSNGLFINLSLDLAVNGRIVSQLQSELQNYSNGNAINDKSLESLVESQSFQFYKSGKSEWTRFNIMVVSFLRYCRDVNPWSLSESYDLIFQFYSDLNNCLLNDNYPIDPLVPIYQAATEYIIPVASKLDDHYMVLHTRKHQFLSHCSSIISKLFNSIKPSRSIDGETIMSEPSFDQLPGKQKILLYLVNKLNNIYFKIGSPQLCSNIFKNFKPKSMVTIFSEFPVKEQVEYRYLLGRYYILNNKIVDAFIQLNNAFLMLSSVADVLNIKIENSSPLKRNINRILKYLVPVGLMMNKLPKFWIVSKIDVNLANKYKELSDCVRTGNIKGLNGWLKLYEAELRKDHLLLILIEKLPMLTYRYLIRKVVLEYTMPLSGFKVPVFSIRIGIKIIYR</sequence>
<dbReference type="GO" id="GO:0071028">
    <property type="term" value="P:nuclear mRNA surveillance"/>
    <property type="evidence" value="ECO:0007669"/>
    <property type="project" value="EnsemblFungi"/>
</dbReference>
<dbReference type="GO" id="GO:0031124">
    <property type="term" value="P:mRNA 3'-end processing"/>
    <property type="evidence" value="ECO:0007669"/>
    <property type="project" value="EnsemblFungi"/>
</dbReference>
<dbReference type="GO" id="GO:0003723">
    <property type="term" value="F:RNA binding"/>
    <property type="evidence" value="ECO:0007669"/>
    <property type="project" value="EnsemblFungi"/>
</dbReference>
<dbReference type="EMBL" id="DS480428">
    <property type="protein sequence ID" value="EDO16277.1"/>
    <property type="molecule type" value="Genomic_DNA"/>
</dbReference>
<name>A7TN59_VANPO</name>
<protein>
    <recommendedName>
        <fullName evidence="3">PCI domain-containing protein</fullName>
    </recommendedName>
</protein>
<dbReference type="GO" id="GO:0016973">
    <property type="term" value="P:poly(A)+ mRNA export from nucleus"/>
    <property type="evidence" value="ECO:0007669"/>
    <property type="project" value="TreeGrafter"/>
</dbReference>
<dbReference type="eggNOG" id="KOG2688">
    <property type="taxonomic scope" value="Eukaryota"/>
</dbReference>
<evidence type="ECO:0000313" key="2">
    <source>
        <dbReference type="Proteomes" id="UP000000267"/>
    </source>
</evidence>
<evidence type="ECO:0008006" key="3">
    <source>
        <dbReference type="Google" id="ProtNLM"/>
    </source>
</evidence>
<reference evidence="1 2" key="1">
    <citation type="journal article" date="2007" name="Proc. Natl. Acad. Sci. U.S.A.">
        <title>Independent sorting-out of thousands of duplicated gene pairs in two yeast species descended from a whole-genome duplication.</title>
        <authorList>
            <person name="Scannell D.R."/>
            <person name="Frank A.C."/>
            <person name="Conant G.C."/>
            <person name="Byrne K.P."/>
            <person name="Woolfit M."/>
            <person name="Wolfe K.H."/>
        </authorList>
    </citation>
    <scope>NUCLEOTIDE SEQUENCE [LARGE SCALE GENOMIC DNA]</scope>
    <source>
        <strain evidence="2">ATCC 22028 / DSM 70294 / BCRC 21397 / CBS 2163 / NBRC 10782 / NRRL Y-8283 / UCD 57-17</strain>
    </source>
</reference>
<dbReference type="FunCoup" id="A7TN59">
    <property type="interactions" value="127"/>
</dbReference>
<dbReference type="OMA" id="PQLCSNI"/>
<evidence type="ECO:0000313" key="1">
    <source>
        <dbReference type="EMBL" id="EDO16277.1"/>
    </source>
</evidence>
<dbReference type="AlphaFoldDB" id="A7TN59"/>
<dbReference type="OrthoDB" id="5404651at2759"/>
<dbReference type="GO" id="GO:0070390">
    <property type="term" value="C:transcription export complex 2"/>
    <property type="evidence" value="ECO:0007669"/>
    <property type="project" value="EnsemblFungi"/>
</dbReference>
<dbReference type="GO" id="GO:0005635">
    <property type="term" value="C:nuclear envelope"/>
    <property type="evidence" value="ECO:0007669"/>
    <property type="project" value="EnsemblFungi"/>
</dbReference>
<dbReference type="PANTHER" id="PTHR12732">
    <property type="entry name" value="UNCHARACTERIZED PROTEASOME COMPONENT REGION PCI-CONTAINING"/>
    <property type="match status" value="1"/>
</dbReference>
<gene>
    <name evidence="1" type="ORF">Kpol_1053p13</name>
</gene>